<gene>
    <name evidence="4" type="ORF">K6T79_02130</name>
</gene>
<protein>
    <submittedName>
        <fullName evidence="4">Cobalt-precorrin-6A reductase</fullName>
        <ecNumber evidence="4">1.3.1.106</ecNumber>
    </submittedName>
</protein>
<name>A0ABU5XC24_9MYCO</name>
<proteinExistence type="predicted"/>
<organism evidence="4 5">
    <name type="scientific">[Mycobacterium] crassicus</name>
    <dbReference type="NCBI Taxonomy" id="2872309"/>
    <lineage>
        <taxon>Bacteria</taxon>
        <taxon>Bacillati</taxon>
        <taxon>Actinomycetota</taxon>
        <taxon>Actinomycetes</taxon>
        <taxon>Mycobacteriales</taxon>
        <taxon>Mycobacteriaceae</taxon>
        <taxon>Mycolicibacter</taxon>
    </lineage>
</organism>
<accession>A0ABU5XC24</accession>
<reference evidence="4 5" key="1">
    <citation type="submission" date="2023-12" db="EMBL/GenBank/DDBJ databases">
        <title>Description of new species of Mycobacterium terrae complex isolated from sewage at the Sao Paulo Zoological Park Foundation in Brazil.</title>
        <authorList>
            <person name="Romagnoli C.L."/>
            <person name="Conceicao E.C."/>
            <person name="Machado E."/>
            <person name="Barreto L.B.P.F."/>
            <person name="Sharma A."/>
            <person name="Silva N.M."/>
            <person name="Marques L.E."/>
            <person name="Juliana M.A."/>
            <person name="Lourenco M.C.S."/>
            <person name="Digiampietri L.A."/>
            <person name="Suffys P.N."/>
            <person name="Viana-Niero C."/>
        </authorList>
    </citation>
    <scope>NUCLEOTIDE SEQUENCE [LARGE SCALE GENOMIC DNA]</scope>
    <source>
        <strain evidence="4 5">MYC098</strain>
    </source>
</reference>
<evidence type="ECO:0000256" key="2">
    <source>
        <dbReference type="ARBA" id="ARBA00022573"/>
    </source>
</evidence>
<dbReference type="NCBIfam" id="TIGR00715">
    <property type="entry name" value="precor6x_red"/>
    <property type="match status" value="1"/>
</dbReference>
<dbReference type="PANTHER" id="PTHR36925">
    <property type="entry name" value="COBALT-PRECORRIN-6A REDUCTASE"/>
    <property type="match status" value="1"/>
</dbReference>
<keyword evidence="2" id="KW-0169">Cobalamin biosynthesis</keyword>
<evidence type="ECO:0000313" key="5">
    <source>
        <dbReference type="Proteomes" id="UP001299596"/>
    </source>
</evidence>
<evidence type="ECO:0000256" key="3">
    <source>
        <dbReference type="ARBA" id="ARBA00023002"/>
    </source>
</evidence>
<dbReference type="EC" id="1.3.1.106" evidence="4"/>
<dbReference type="InterPro" id="IPR003723">
    <property type="entry name" value="Precorrin-6x_reduct"/>
</dbReference>
<dbReference type="EMBL" id="JAYJJR010000001">
    <property type="protein sequence ID" value="MEB3019840.1"/>
    <property type="molecule type" value="Genomic_DNA"/>
</dbReference>
<dbReference type="NCBIfam" id="NF005968">
    <property type="entry name" value="PRK08057.1-2"/>
    <property type="match status" value="1"/>
</dbReference>
<dbReference type="Pfam" id="PF02571">
    <property type="entry name" value="CbiJ"/>
    <property type="match status" value="1"/>
</dbReference>
<dbReference type="RefSeq" id="WP_225404613.1">
    <property type="nucleotide sequence ID" value="NZ_JAYJJR010000001.1"/>
</dbReference>
<evidence type="ECO:0000256" key="1">
    <source>
        <dbReference type="ARBA" id="ARBA00004953"/>
    </source>
</evidence>
<dbReference type="GO" id="GO:0016491">
    <property type="term" value="F:oxidoreductase activity"/>
    <property type="evidence" value="ECO:0007669"/>
    <property type="project" value="UniProtKB-KW"/>
</dbReference>
<keyword evidence="5" id="KW-1185">Reference proteome</keyword>
<comment type="pathway">
    <text evidence="1">Cofactor biosynthesis; adenosylcobalamin biosynthesis.</text>
</comment>
<dbReference type="PROSITE" id="PS51014">
    <property type="entry name" value="COBK_CBIJ"/>
    <property type="match status" value="1"/>
</dbReference>
<keyword evidence="3 4" id="KW-0560">Oxidoreductase</keyword>
<evidence type="ECO:0000313" key="4">
    <source>
        <dbReference type="EMBL" id="MEB3019840.1"/>
    </source>
</evidence>
<dbReference type="Proteomes" id="UP001299596">
    <property type="component" value="Unassembled WGS sequence"/>
</dbReference>
<comment type="caution">
    <text evidence="4">The sequence shown here is derived from an EMBL/GenBank/DDBJ whole genome shotgun (WGS) entry which is preliminary data.</text>
</comment>
<dbReference type="PANTHER" id="PTHR36925:SF1">
    <property type="entry name" value="COBALT-PRECORRIN-6A REDUCTASE"/>
    <property type="match status" value="1"/>
</dbReference>
<sequence>MTRVLLLGGTAEARALADRLVDAGVDVTTSLAGRVANPRLPAGAVRIGGFGGIDGLRAALVDYDVVVDATHPFATTMSANAAAACAAAGRPLLRLERPGWAERAAPSWHWADSHEQAAERAAQLGRRPVLTIGRQQLAAYLPALADAAVLARVVDPPSIDVPPNWTVVSDRGPYALPGELALLRGHRADVVVTKDSGGEYTWPKMLAAGELGLPVVIVRRPARPAGVLTVYEVDRALAWVSAGE</sequence>